<dbReference type="PROSITE" id="PS50004">
    <property type="entry name" value="C2"/>
    <property type="match status" value="2"/>
</dbReference>
<proteinExistence type="inferred from homology"/>
<feature type="region of interest" description="Disordered" evidence="10">
    <location>
        <begin position="108"/>
        <end position="173"/>
    </location>
</feature>
<evidence type="ECO:0000256" key="3">
    <source>
        <dbReference type="ARBA" id="ARBA00022692"/>
    </source>
</evidence>
<dbReference type="GO" id="GO:0070382">
    <property type="term" value="C:exocytic vesicle"/>
    <property type="evidence" value="ECO:0007669"/>
    <property type="project" value="TreeGrafter"/>
</dbReference>
<dbReference type="InterPro" id="IPR035892">
    <property type="entry name" value="C2_domain_sf"/>
</dbReference>
<evidence type="ECO:0000256" key="8">
    <source>
        <dbReference type="ARBA" id="ARBA00023136"/>
    </source>
</evidence>
<dbReference type="GO" id="GO:0005544">
    <property type="term" value="F:calcium-dependent phospholipid binding"/>
    <property type="evidence" value="ECO:0007669"/>
    <property type="project" value="TreeGrafter"/>
</dbReference>
<evidence type="ECO:0000256" key="10">
    <source>
        <dbReference type="SAM" id="MobiDB-lite"/>
    </source>
</evidence>
<comment type="subcellular location">
    <subcellularLocation>
        <location evidence="1">Cytoplasmic vesicle</location>
        <location evidence="1">Secretory vesicle membrane</location>
        <topology evidence="1">Single-pass membrane protein</topology>
    </subcellularLocation>
</comment>
<evidence type="ECO:0000256" key="9">
    <source>
        <dbReference type="ARBA" id="ARBA00023329"/>
    </source>
</evidence>
<dbReference type="InterPro" id="IPR000008">
    <property type="entry name" value="C2_dom"/>
</dbReference>
<dbReference type="PRINTS" id="PR00360">
    <property type="entry name" value="C2DOMAIN"/>
</dbReference>
<feature type="region of interest" description="Disordered" evidence="10">
    <location>
        <begin position="195"/>
        <end position="326"/>
    </location>
</feature>
<feature type="compositionally biased region" description="Low complexity" evidence="10">
    <location>
        <begin position="405"/>
        <end position="421"/>
    </location>
</feature>
<keyword evidence="14" id="KW-1185">Reference proteome</keyword>
<feature type="region of interest" description="Disordered" evidence="10">
    <location>
        <begin position="360"/>
        <end position="379"/>
    </location>
</feature>
<organism evidence="13 14">
    <name type="scientific">Eptatretus burgeri</name>
    <name type="common">Inshore hagfish</name>
    <dbReference type="NCBI Taxonomy" id="7764"/>
    <lineage>
        <taxon>Eukaryota</taxon>
        <taxon>Metazoa</taxon>
        <taxon>Chordata</taxon>
        <taxon>Craniata</taxon>
        <taxon>Vertebrata</taxon>
        <taxon>Cyclostomata</taxon>
        <taxon>Myxini</taxon>
        <taxon>Myxiniformes</taxon>
        <taxon>Myxinidae</taxon>
        <taxon>Eptatretinae</taxon>
        <taxon>Eptatretus</taxon>
    </lineage>
</organism>
<feature type="transmembrane region" description="Helical" evidence="11">
    <location>
        <begin position="79"/>
        <end position="101"/>
    </location>
</feature>
<dbReference type="PRINTS" id="PR00399">
    <property type="entry name" value="SYNAPTOTAGMN"/>
</dbReference>
<dbReference type="GO" id="GO:0001786">
    <property type="term" value="F:phosphatidylserine binding"/>
    <property type="evidence" value="ECO:0007669"/>
    <property type="project" value="TreeGrafter"/>
</dbReference>
<dbReference type="GO" id="GO:0000149">
    <property type="term" value="F:SNARE binding"/>
    <property type="evidence" value="ECO:0007669"/>
    <property type="project" value="TreeGrafter"/>
</dbReference>
<reference evidence="13" key="2">
    <citation type="submission" date="2025-09" db="UniProtKB">
        <authorList>
            <consortium name="Ensembl"/>
        </authorList>
    </citation>
    <scope>IDENTIFICATION</scope>
</reference>
<reference evidence="13" key="1">
    <citation type="submission" date="2025-08" db="UniProtKB">
        <authorList>
            <consortium name="Ensembl"/>
        </authorList>
    </citation>
    <scope>IDENTIFICATION</scope>
</reference>
<dbReference type="GO" id="GO:0005886">
    <property type="term" value="C:plasma membrane"/>
    <property type="evidence" value="ECO:0007669"/>
    <property type="project" value="TreeGrafter"/>
</dbReference>
<feature type="compositionally biased region" description="Basic and acidic residues" evidence="10">
    <location>
        <begin position="438"/>
        <end position="457"/>
    </location>
</feature>
<evidence type="ECO:0000256" key="5">
    <source>
        <dbReference type="ARBA" id="ARBA00022737"/>
    </source>
</evidence>
<keyword evidence="9" id="KW-0968">Cytoplasmic vesicle</keyword>
<evidence type="ECO:0000313" key="13">
    <source>
        <dbReference type="Ensembl" id="ENSEBUP00000020162.1"/>
    </source>
</evidence>
<dbReference type="GeneTree" id="ENSGT00940000158899"/>
<dbReference type="GO" id="GO:0005509">
    <property type="term" value="F:calcium ion binding"/>
    <property type="evidence" value="ECO:0007669"/>
    <property type="project" value="TreeGrafter"/>
</dbReference>
<feature type="compositionally biased region" description="Polar residues" evidence="10">
    <location>
        <begin position="252"/>
        <end position="276"/>
    </location>
</feature>
<dbReference type="SUPFAM" id="SSF49562">
    <property type="entry name" value="C2 domain (Calcium/lipid-binding domain, CaLB)"/>
    <property type="match status" value="2"/>
</dbReference>
<feature type="compositionally biased region" description="Low complexity" evidence="10">
    <location>
        <begin position="147"/>
        <end position="163"/>
    </location>
</feature>
<dbReference type="Ensembl" id="ENSEBUT00000020738.1">
    <property type="protein sequence ID" value="ENSEBUP00000020162.1"/>
    <property type="gene ID" value="ENSEBUG00000012516.1"/>
</dbReference>
<dbReference type="GO" id="GO:0030276">
    <property type="term" value="F:clathrin binding"/>
    <property type="evidence" value="ECO:0007669"/>
    <property type="project" value="TreeGrafter"/>
</dbReference>
<feature type="region of interest" description="Disordered" evidence="10">
    <location>
        <begin position="391"/>
        <end position="467"/>
    </location>
</feature>
<protein>
    <submittedName>
        <fullName evidence="13">Synaptotagmin X</fullName>
    </submittedName>
</protein>
<dbReference type="SMART" id="SM00239">
    <property type="entry name" value="C2"/>
    <property type="match status" value="2"/>
</dbReference>
<evidence type="ECO:0000256" key="1">
    <source>
        <dbReference type="ARBA" id="ARBA00004160"/>
    </source>
</evidence>
<feature type="domain" description="C2" evidence="12">
    <location>
        <begin position="596"/>
        <end position="729"/>
    </location>
</feature>
<sequence>MSKARHGTRTAQGHRSLSGEANPRMAGDAWTDSPCRAALRALSRLCSPSPSISSPHCSELLQLLPNLTASSQTHSDVTIALLAILVAFGATGVLFLAARILRRSVQQVPGPVSPQMPAPSSNPALAPARTPAPVSNAAQCSHLGVDSTSAPASGPSAASAPVHSPEPPSHSSKIEELLTIHGLTPQKTLKSLKALKPLKPKPPPPPPPPPASSLNPPASSTLIQPPISTLNPPPTSILNPPPTSTLNPPIPQCSSPPNLTASCITSPVPPANSTRPLPSVPRLNLPKSPKAERPTSLRSPSHLALRSPSRSLFAQDPNHGHSLKISRTTPDIPAAAELSASPSVRASTSVSVCQRRPGVLRIQRQATEPADSQRHSSFRRNLPRQLTIWSSFEAPPSSPAPNPAGSPSSRPLLRTPSLSPLGRIKPELYQEAETNDNTDEKPEKERGGTSTTRESRPIVKPGPPAGKLNFSLRYDHDNGELVVRVVRAQDLPIKDRSGSSDPYVKVNLLPDWKQTKQTRVHRKTLDPLFDEIFRFPLTFAELPTRSLRFGLYDFDRFTRHDIIGHVDVDNLLFESDLSREEQFWRDVEGVTEEKDGLGELMFSLCYLPTAGRLTLTIIKARNLKAMDITGSSDPYVKVSLICSGKRLKKRKTTRKRGTLQPVYNEALVFDVPPDSAEVVGLLIAVVDYDRVGHNEVIGHCGVGMEWPGLGREHWNEMLAYPRRPVARWHTLQEWPGRTSSTEGPLTLPHGKIGKIP</sequence>
<keyword evidence="8 11" id="KW-0472">Membrane</keyword>
<dbReference type="FunFam" id="2.60.40.150:FF:000011">
    <property type="entry name" value="Synaptotagmin 6"/>
    <property type="match status" value="1"/>
</dbReference>
<dbReference type="Proteomes" id="UP000694388">
    <property type="component" value="Unplaced"/>
</dbReference>
<evidence type="ECO:0000256" key="4">
    <source>
        <dbReference type="ARBA" id="ARBA00022723"/>
    </source>
</evidence>
<keyword evidence="6" id="KW-0106">Calcium</keyword>
<evidence type="ECO:0000256" key="2">
    <source>
        <dbReference type="ARBA" id="ARBA00006996"/>
    </source>
</evidence>
<feature type="region of interest" description="Disordered" evidence="10">
    <location>
        <begin position="735"/>
        <end position="756"/>
    </location>
</feature>
<evidence type="ECO:0000313" key="14">
    <source>
        <dbReference type="Proteomes" id="UP000694388"/>
    </source>
</evidence>
<feature type="compositionally biased region" description="Pro residues" evidence="10">
    <location>
        <begin position="231"/>
        <end position="251"/>
    </location>
</feature>
<feature type="region of interest" description="Disordered" evidence="10">
    <location>
        <begin position="1"/>
        <end position="29"/>
    </location>
</feature>
<dbReference type="GO" id="GO:0017156">
    <property type="term" value="P:calcium-ion regulated exocytosis"/>
    <property type="evidence" value="ECO:0007669"/>
    <property type="project" value="TreeGrafter"/>
</dbReference>
<dbReference type="PANTHER" id="PTHR10024">
    <property type="entry name" value="SYNAPTOTAGMIN"/>
    <property type="match status" value="1"/>
</dbReference>
<name>A0A8C4QT10_EPTBU</name>
<feature type="compositionally biased region" description="Low complexity" evidence="10">
    <location>
        <begin position="118"/>
        <end position="128"/>
    </location>
</feature>
<feature type="compositionally biased region" description="Pro residues" evidence="10">
    <location>
        <begin position="200"/>
        <end position="211"/>
    </location>
</feature>
<dbReference type="FunFam" id="2.60.40.150:FF:000005">
    <property type="entry name" value="Synaptotagmin 6"/>
    <property type="match status" value="1"/>
</dbReference>
<dbReference type="AlphaFoldDB" id="A0A8C4QT10"/>
<dbReference type="Gene3D" id="2.60.40.150">
    <property type="entry name" value="C2 domain"/>
    <property type="match status" value="2"/>
</dbReference>
<keyword evidence="7 11" id="KW-1133">Transmembrane helix</keyword>
<dbReference type="InterPro" id="IPR001565">
    <property type="entry name" value="Synaptotagmin"/>
</dbReference>
<dbReference type="PANTHER" id="PTHR10024:SF374">
    <property type="entry name" value="C2 DOMAIN-CONTAINING PROTEIN"/>
    <property type="match status" value="1"/>
</dbReference>
<dbReference type="OMA" id="GEANPRM"/>
<feature type="domain" description="C2" evidence="12">
    <location>
        <begin position="464"/>
        <end position="585"/>
    </location>
</feature>
<evidence type="ECO:0000256" key="6">
    <source>
        <dbReference type="ARBA" id="ARBA00022837"/>
    </source>
</evidence>
<evidence type="ECO:0000259" key="12">
    <source>
        <dbReference type="PROSITE" id="PS50004"/>
    </source>
</evidence>
<keyword evidence="4" id="KW-0479">Metal-binding</keyword>
<evidence type="ECO:0000256" key="11">
    <source>
        <dbReference type="SAM" id="Phobius"/>
    </source>
</evidence>
<evidence type="ECO:0000256" key="7">
    <source>
        <dbReference type="ARBA" id="ARBA00022989"/>
    </source>
</evidence>
<keyword evidence="5" id="KW-0677">Repeat</keyword>
<dbReference type="GO" id="GO:0030658">
    <property type="term" value="C:transport vesicle membrane"/>
    <property type="evidence" value="ECO:0007669"/>
    <property type="project" value="UniProtKB-SubCell"/>
</dbReference>
<dbReference type="CDD" id="cd08403">
    <property type="entry name" value="C2B_Synaptotagmin-3-5-6-9-10"/>
    <property type="match status" value="1"/>
</dbReference>
<accession>A0A8C4QT10</accession>
<dbReference type="Pfam" id="PF00168">
    <property type="entry name" value="C2"/>
    <property type="match status" value="2"/>
</dbReference>
<comment type="similarity">
    <text evidence="2">Belongs to the synaptotagmin family.</text>
</comment>
<keyword evidence="3 11" id="KW-0812">Transmembrane</keyword>